<dbReference type="EMBL" id="QVID01000002">
    <property type="protein sequence ID" value="RFN58211.1"/>
    <property type="molecule type" value="Genomic_DNA"/>
</dbReference>
<comment type="caution">
    <text evidence="1">The sequence shown here is derived from an EMBL/GenBank/DDBJ whole genome shotgun (WGS) entry which is preliminary data.</text>
</comment>
<reference evidence="1 2" key="1">
    <citation type="journal article" date="2007" name="Int. J. Syst. Evol. Microbiol.">
        <title>Marixanthomonas ophiurae gen. nov., sp. nov., a marine bacterium of the family Flavobacteriaceae isolated from a deep-sea brittle star.</title>
        <authorList>
            <person name="Romanenko L.A."/>
            <person name="Uchino M."/>
            <person name="Frolova G.M."/>
            <person name="Mikhailov V.V."/>
        </authorList>
    </citation>
    <scope>NUCLEOTIDE SEQUENCE [LARGE SCALE GENOMIC DNA]</scope>
    <source>
        <strain evidence="1 2">KMM 3046</strain>
    </source>
</reference>
<keyword evidence="2" id="KW-1185">Reference proteome</keyword>
<name>A0A3E1Q7V6_9FLAO</name>
<sequence>MQVPKSQIQAFVKSELEKIKFTITPDKNKVAALDYIITALTGKIYQLYLRYINLDSKRKIKILKQDLG</sequence>
<gene>
    <name evidence="1" type="ORF">DZ858_13345</name>
</gene>
<protein>
    <submittedName>
        <fullName evidence="1">Uncharacterized protein</fullName>
    </submittedName>
</protein>
<accession>A0A3E1Q7V6</accession>
<organism evidence="1 2">
    <name type="scientific">Marixanthomonas ophiurae</name>
    <dbReference type="NCBI Taxonomy" id="387659"/>
    <lineage>
        <taxon>Bacteria</taxon>
        <taxon>Pseudomonadati</taxon>
        <taxon>Bacteroidota</taxon>
        <taxon>Flavobacteriia</taxon>
        <taxon>Flavobacteriales</taxon>
        <taxon>Flavobacteriaceae</taxon>
        <taxon>Marixanthomonas</taxon>
    </lineage>
</organism>
<evidence type="ECO:0000313" key="1">
    <source>
        <dbReference type="EMBL" id="RFN58211.1"/>
    </source>
</evidence>
<evidence type="ECO:0000313" key="2">
    <source>
        <dbReference type="Proteomes" id="UP000261082"/>
    </source>
</evidence>
<proteinExistence type="predicted"/>
<dbReference type="OrthoDB" id="1437252at2"/>
<dbReference type="RefSeq" id="WP_117160159.1">
    <property type="nucleotide sequence ID" value="NZ_QVID01000002.1"/>
</dbReference>
<dbReference type="AlphaFoldDB" id="A0A3E1Q7V6"/>
<dbReference type="Proteomes" id="UP000261082">
    <property type="component" value="Unassembled WGS sequence"/>
</dbReference>